<evidence type="ECO:0000256" key="1">
    <source>
        <dbReference type="SAM" id="MobiDB-lite"/>
    </source>
</evidence>
<feature type="transmembrane region" description="Helical" evidence="2">
    <location>
        <begin position="181"/>
        <end position="204"/>
    </location>
</feature>
<feature type="transmembrane region" description="Helical" evidence="2">
    <location>
        <begin position="136"/>
        <end position="161"/>
    </location>
</feature>
<sequence>MTKLDFKIGKSEGSNEQQHHSSDNDSATAESTANNTNNEQQSKSHFEDVLTTLGLNVKHDGTGPHIGFSCIGMDWAFMLQVANAQATLSILLIVCLTSSMFLTGYRFISSAWATYLLSCAYIGMRAGRWQSYSHAIAFCGMCTFQSFVYMSTMCWFFYSLYTLNSNTQSYEFIHSATSDTALVFALGEMLCIMGTVLTGIFGLIGCCRGFGRLLHAQEKMILDYQNVLIGAYDSARRLNAV</sequence>
<reference evidence="4" key="1">
    <citation type="submission" date="2017-02" db="UniProtKB">
        <authorList>
            <consortium name="WormBaseParasite"/>
        </authorList>
    </citation>
    <scope>IDENTIFICATION</scope>
</reference>
<keyword evidence="2" id="KW-0812">Transmembrane</keyword>
<name>A0A0R3RPN5_9BILA</name>
<keyword evidence="3" id="KW-1185">Reference proteome</keyword>
<feature type="transmembrane region" description="Helical" evidence="2">
    <location>
        <begin position="107"/>
        <end position="124"/>
    </location>
</feature>
<feature type="region of interest" description="Disordered" evidence="1">
    <location>
        <begin position="1"/>
        <end position="43"/>
    </location>
</feature>
<evidence type="ECO:0000256" key="2">
    <source>
        <dbReference type="SAM" id="Phobius"/>
    </source>
</evidence>
<protein>
    <submittedName>
        <fullName evidence="4">Transmembrane protein</fullName>
    </submittedName>
</protein>
<evidence type="ECO:0000313" key="4">
    <source>
        <dbReference type="WBParaSite" id="EEL_0000356401-mRNA-1"/>
    </source>
</evidence>
<keyword evidence="2" id="KW-0472">Membrane</keyword>
<proteinExistence type="predicted"/>
<dbReference type="Proteomes" id="UP000050640">
    <property type="component" value="Unplaced"/>
</dbReference>
<dbReference type="AlphaFoldDB" id="A0A0R3RPN5"/>
<keyword evidence="2" id="KW-1133">Transmembrane helix</keyword>
<evidence type="ECO:0000313" key="3">
    <source>
        <dbReference type="Proteomes" id="UP000050640"/>
    </source>
</evidence>
<accession>A0A0R3RPN5</accession>
<feature type="compositionally biased region" description="Low complexity" evidence="1">
    <location>
        <begin position="26"/>
        <end position="41"/>
    </location>
</feature>
<feature type="transmembrane region" description="Helical" evidence="2">
    <location>
        <begin position="81"/>
        <end position="101"/>
    </location>
</feature>
<organism evidence="3 4">
    <name type="scientific">Elaeophora elaphi</name>
    <dbReference type="NCBI Taxonomy" id="1147741"/>
    <lineage>
        <taxon>Eukaryota</taxon>
        <taxon>Metazoa</taxon>
        <taxon>Ecdysozoa</taxon>
        <taxon>Nematoda</taxon>
        <taxon>Chromadorea</taxon>
        <taxon>Rhabditida</taxon>
        <taxon>Spirurina</taxon>
        <taxon>Spiruromorpha</taxon>
        <taxon>Filarioidea</taxon>
        <taxon>Onchocercidae</taxon>
        <taxon>Elaeophora</taxon>
    </lineage>
</organism>
<feature type="compositionally biased region" description="Basic and acidic residues" evidence="1">
    <location>
        <begin position="1"/>
        <end position="10"/>
    </location>
</feature>
<dbReference type="WBParaSite" id="EEL_0000356401-mRNA-1">
    <property type="protein sequence ID" value="EEL_0000356401-mRNA-1"/>
    <property type="gene ID" value="EEL_0000356401"/>
</dbReference>